<evidence type="ECO:0000313" key="1">
    <source>
        <dbReference type="EMBL" id="GBO00569.1"/>
    </source>
</evidence>
<organism evidence="1 2">
    <name type="scientific">Araneus ventricosus</name>
    <name type="common">Orbweaver spider</name>
    <name type="synonym">Epeira ventricosa</name>
    <dbReference type="NCBI Taxonomy" id="182803"/>
    <lineage>
        <taxon>Eukaryota</taxon>
        <taxon>Metazoa</taxon>
        <taxon>Ecdysozoa</taxon>
        <taxon>Arthropoda</taxon>
        <taxon>Chelicerata</taxon>
        <taxon>Arachnida</taxon>
        <taxon>Araneae</taxon>
        <taxon>Araneomorphae</taxon>
        <taxon>Entelegynae</taxon>
        <taxon>Araneoidea</taxon>
        <taxon>Araneidae</taxon>
        <taxon>Araneus</taxon>
    </lineage>
</organism>
<dbReference type="AlphaFoldDB" id="A0A4Y2TJ01"/>
<dbReference type="EMBL" id="BGPR01029025">
    <property type="protein sequence ID" value="GBO00569.1"/>
    <property type="molecule type" value="Genomic_DNA"/>
</dbReference>
<feature type="non-terminal residue" evidence="1">
    <location>
        <position position="55"/>
    </location>
</feature>
<proteinExistence type="predicted"/>
<protein>
    <submittedName>
        <fullName evidence="1">Uncharacterized protein</fullName>
    </submittedName>
</protein>
<reference evidence="1 2" key="1">
    <citation type="journal article" date="2019" name="Sci. Rep.">
        <title>Orb-weaving spider Araneus ventricosus genome elucidates the spidroin gene catalogue.</title>
        <authorList>
            <person name="Kono N."/>
            <person name="Nakamura H."/>
            <person name="Ohtoshi R."/>
            <person name="Moran D.A.P."/>
            <person name="Shinohara A."/>
            <person name="Yoshida Y."/>
            <person name="Fujiwara M."/>
            <person name="Mori M."/>
            <person name="Tomita M."/>
            <person name="Arakawa K."/>
        </authorList>
    </citation>
    <scope>NUCLEOTIDE SEQUENCE [LARGE SCALE GENOMIC DNA]</scope>
</reference>
<evidence type="ECO:0000313" key="2">
    <source>
        <dbReference type="Proteomes" id="UP000499080"/>
    </source>
</evidence>
<keyword evidence="2" id="KW-1185">Reference proteome</keyword>
<sequence>MPDKIRPPSEKLGYLRGFSFLKLKLLEEWPKAKGMEVGDFESHKRLMIADQMKRG</sequence>
<dbReference type="Proteomes" id="UP000499080">
    <property type="component" value="Unassembled WGS sequence"/>
</dbReference>
<accession>A0A4Y2TJ01</accession>
<comment type="caution">
    <text evidence="1">The sequence shown here is derived from an EMBL/GenBank/DDBJ whole genome shotgun (WGS) entry which is preliminary data.</text>
</comment>
<name>A0A4Y2TJ01_ARAVE</name>
<gene>
    <name evidence="1" type="ORF">AVEN_39841_1</name>
</gene>